<dbReference type="EMBL" id="JAPEIS010000009">
    <property type="protein sequence ID" value="KAJ8062741.1"/>
    <property type="molecule type" value="Genomic_DNA"/>
</dbReference>
<reference evidence="1" key="1">
    <citation type="submission" date="2022-11" db="EMBL/GenBank/DDBJ databases">
        <title>Genome Resource of Sclerotinia nivalis Strain SnTB1, a Plant Pathogen Isolated from American Ginseng.</title>
        <authorList>
            <person name="Fan S."/>
        </authorList>
    </citation>
    <scope>NUCLEOTIDE SEQUENCE</scope>
    <source>
        <strain evidence="1">SnTB1</strain>
    </source>
</reference>
<evidence type="ECO:0000313" key="1">
    <source>
        <dbReference type="EMBL" id="KAJ8062741.1"/>
    </source>
</evidence>
<sequence>MMEGHGESLYAKETQHDLRKLMVMVTNFSNPIVLNADELELQQKIADLKKWA</sequence>
<protein>
    <submittedName>
        <fullName evidence="1">Uncharacterized protein</fullName>
    </submittedName>
</protein>
<evidence type="ECO:0000313" key="2">
    <source>
        <dbReference type="Proteomes" id="UP001152300"/>
    </source>
</evidence>
<organism evidence="1 2">
    <name type="scientific">Sclerotinia nivalis</name>
    <dbReference type="NCBI Taxonomy" id="352851"/>
    <lineage>
        <taxon>Eukaryota</taxon>
        <taxon>Fungi</taxon>
        <taxon>Dikarya</taxon>
        <taxon>Ascomycota</taxon>
        <taxon>Pezizomycotina</taxon>
        <taxon>Leotiomycetes</taxon>
        <taxon>Helotiales</taxon>
        <taxon>Sclerotiniaceae</taxon>
        <taxon>Sclerotinia</taxon>
    </lineage>
</organism>
<proteinExistence type="predicted"/>
<dbReference type="Proteomes" id="UP001152300">
    <property type="component" value="Unassembled WGS sequence"/>
</dbReference>
<name>A0A9X0AH78_9HELO</name>
<dbReference type="AlphaFoldDB" id="A0A9X0AH78"/>
<gene>
    <name evidence="1" type="ORF">OCU04_008004</name>
</gene>
<keyword evidence="2" id="KW-1185">Reference proteome</keyword>
<accession>A0A9X0AH78</accession>
<comment type="caution">
    <text evidence="1">The sequence shown here is derived from an EMBL/GenBank/DDBJ whole genome shotgun (WGS) entry which is preliminary data.</text>
</comment>